<keyword evidence="2" id="KW-0472">Membrane</keyword>
<proteinExistence type="predicted"/>
<feature type="transmembrane region" description="Helical" evidence="2">
    <location>
        <begin position="207"/>
        <end position="236"/>
    </location>
</feature>
<gene>
    <name evidence="4" type="ORF">PsYK624_098100</name>
</gene>
<name>A0A9P3GF25_9APHY</name>
<keyword evidence="2" id="KW-0812">Transmembrane</keyword>
<dbReference type="InterPro" id="IPR045339">
    <property type="entry name" value="DUF6534"/>
</dbReference>
<feature type="region of interest" description="Disordered" evidence="1">
    <location>
        <begin position="291"/>
        <end position="313"/>
    </location>
</feature>
<dbReference type="Pfam" id="PF20152">
    <property type="entry name" value="DUF6534"/>
    <property type="match status" value="1"/>
</dbReference>
<accession>A0A9P3GF25</accession>
<organism evidence="4 5">
    <name type="scientific">Phanerochaete sordida</name>
    <dbReference type="NCBI Taxonomy" id="48140"/>
    <lineage>
        <taxon>Eukaryota</taxon>
        <taxon>Fungi</taxon>
        <taxon>Dikarya</taxon>
        <taxon>Basidiomycota</taxon>
        <taxon>Agaricomycotina</taxon>
        <taxon>Agaricomycetes</taxon>
        <taxon>Polyporales</taxon>
        <taxon>Phanerochaetaceae</taxon>
        <taxon>Phanerochaete</taxon>
    </lineage>
</organism>
<evidence type="ECO:0000313" key="4">
    <source>
        <dbReference type="EMBL" id="GJE93650.1"/>
    </source>
</evidence>
<feature type="transmembrane region" description="Helical" evidence="2">
    <location>
        <begin position="176"/>
        <end position="195"/>
    </location>
</feature>
<reference evidence="4 5" key="1">
    <citation type="submission" date="2021-08" db="EMBL/GenBank/DDBJ databases">
        <title>Draft Genome Sequence of Phanerochaete sordida strain YK-624.</title>
        <authorList>
            <person name="Mori T."/>
            <person name="Dohra H."/>
            <person name="Suzuki T."/>
            <person name="Kawagishi H."/>
            <person name="Hirai H."/>
        </authorList>
    </citation>
    <scope>NUCLEOTIDE SEQUENCE [LARGE SCALE GENOMIC DNA]</scope>
    <source>
        <strain evidence="4 5">YK-624</strain>
    </source>
</reference>
<evidence type="ECO:0000256" key="1">
    <source>
        <dbReference type="SAM" id="MobiDB-lite"/>
    </source>
</evidence>
<dbReference type="PANTHER" id="PTHR40465:SF1">
    <property type="entry name" value="DUF6534 DOMAIN-CONTAINING PROTEIN"/>
    <property type="match status" value="1"/>
</dbReference>
<dbReference type="EMBL" id="BPQB01000034">
    <property type="protein sequence ID" value="GJE93650.1"/>
    <property type="molecule type" value="Genomic_DNA"/>
</dbReference>
<feature type="transmembrane region" description="Helical" evidence="2">
    <location>
        <begin position="23"/>
        <end position="48"/>
    </location>
</feature>
<feature type="transmembrane region" description="Helical" evidence="2">
    <location>
        <begin position="97"/>
        <end position="121"/>
    </location>
</feature>
<comment type="caution">
    <text evidence="4">The sequence shown here is derived from an EMBL/GenBank/DDBJ whole genome shotgun (WGS) entry which is preliminary data.</text>
</comment>
<dbReference type="PANTHER" id="PTHR40465">
    <property type="entry name" value="CHROMOSOME 1, WHOLE GENOME SHOTGUN SEQUENCE"/>
    <property type="match status" value="1"/>
</dbReference>
<feature type="transmembrane region" description="Helical" evidence="2">
    <location>
        <begin position="242"/>
        <end position="263"/>
    </location>
</feature>
<evidence type="ECO:0000256" key="2">
    <source>
        <dbReference type="SAM" id="Phobius"/>
    </source>
</evidence>
<sequence length="313" mass="35053">MSAAPLSMPSPLEPTLPALDDTLGVVMIGAFICAIWYGIICLQSFMVLHKLCKDDVYTKCTVWVLWVVNTAHLALSIHPCYWYMVTNYGRPTTIYRITWSISFGVVLTGLNDAIVRSWFIYRVWILSERNRPLTAALATCIAFAFAMTMVVAGQSYRAMTFPAFRESSKWVLQADMASVFVSDVVLALLLCYYLARTRNKVFSRRIGSYINALLVYTVNTGLLTSMVAMGCLITFVRLQHNFVFVAFYFPMASIYANSLLASFNIRDFFGNRQEPESFALPLSRLSSAPCSQRATRVGQPKPTGLHDAADTGR</sequence>
<evidence type="ECO:0000259" key="3">
    <source>
        <dbReference type="Pfam" id="PF20152"/>
    </source>
</evidence>
<dbReference type="AlphaFoldDB" id="A0A9P3GF25"/>
<evidence type="ECO:0000313" key="5">
    <source>
        <dbReference type="Proteomes" id="UP000703269"/>
    </source>
</evidence>
<feature type="transmembrane region" description="Helical" evidence="2">
    <location>
        <begin position="133"/>
        <end position="156"/>
    </location>
</feature>
<keyword evidence="5" id="KW-1185">Reference proteome</keyword>
<feature type="transmembrane region" description="Helical" evidence="2">
    <location>
        <begin position="60"/>
        <end position="85"/>
    </location>
</feature>
<protein>
    <recommendedName>
        <fullName evidence="3">DUF6534 domain-containing protein</fullName>
    </recommendedName>
</protein>
<dbReference type="OrthoDB" id="2535105at2759"/>
<feature type="domain" description="DUF6534" evidence="3">
    <location>
        <begin position="180"/>
        <end position="267"/>
    </location>
</feature>
<dbReference type="Proteomes" id="UP000703269">
    <property type="component" value="Unassembled WGS sequence"/>
</dbReference>
<keyword evidence="2" id="KW-1133">Transmembrane helix</keyword>